<dbReference type="Proteomes" id="UP000291832">
    <property type="component" value="Unassembled WGS sequence"/>
</dbReference>
<dbReference type="Pfam" id="PF20155">
    <property type="entry name" value="TMP_3"/>
    <property type="match status" value="1"/>
</dbReference>
<comment type="caution">
    <text evidence="5">The sequence shown here is derived from an EMBL/GenBank/DDBJ whole genome shotgun (WGS) entry which is preliminary data.</text>
</comment>
<keyword evidence="2" id="KW-0812">Transmembrane</keyword>
<accession>A0A4Q7U004</accession>
<keyword evidence="2" id="KW-0472">Membrane</keyword>
<keyword evidence="2" id="KW-1133">Transmembrane helix</keyword>
<keyword evidence="6" id="KW-1185">Reference proteome</keyword>
<dbReference type="NCBIfam" id="TIGR02675">
    <property type="entry name" value="tape_meas_nterm"/>
    <property type="match status" value="1"/>
</dbReference>
<feature type="transmembrane region" description="Helical" evidence="2">
    <location>
        <begin position="361"/>
        <end position="388"/>
    </location>
</feature>
<dbReference type="EMBL" id="SHKI01000003">
    <property type="protein sequence ID" value="RZT66731.1"/>
    <property type="molecule type" value="Genomic_DNA"/>
</dbReference>
<evidence type="ECO:0000313" key="5">
    <source>
        <dbReference type="EMBL" id="RZT66731.1"/>
    </source>
</evidence>
<dbReference type="Gene3D" id="2.70.70.10">
    <property type="entry name" value="Glucose Permease (Domain IIA)"/>
    <property type="match status" value="1"/>
</dbReference>
<feature type="transmembrane region" description="Helical" evidence="2">
    <location>
        <begin position="423"/>
        <end position="449"/>
    </location>
</feature>
<evidence type="ECO:0000256" key="1">
    <source>
        <dbReference type="ARBA" id="ARBA00022729"/>
    </source>
</evidence>
<proteinExistence type="predicted"/>
<dbReference type="InterPro" id="IPR050570">
    <property type="entry name" value="Cell_wall_metabolism_enzyme"/>
</dbReference>
<evidence type="ECO:0000256" key="2">
    <source>
        <dbReference type="SAM" id="Phobius"/>
    </source>
</evidence>
<dbReference type="RefSeq" id="WP_130453084.1">
    <property type="nucleotide sequence ID" value="NZ_QYAG01000001.1"/>
</dbReference>
<dbReference type="SUPFAM" id="SSF51261">
    <property type="entry name" value="Duplicated hybrid motif"/>
    <property type="match status" value="1"/>
</dbReference>
<dbReference type="OrthoDB" id="177147at2"/>
<gene>
    <name evidence="5" type="ORF">EV139_0858</name>
</gene>
<feature type="domain" description="Tape measure protein N-terminal" evidence="4">
    <location>
        <begin position="79"/>
        <end position="249"/>
    </location>
</feature>
<dbReference type="CDD" id="cd12797">
    <property type="entry name" value="M23_peptidase"/>
    <property type="match status" value="1"/>
</dbReference>
<keyword evidence="1" id="KW-0732">Signal</keyword>
<dbReference type="PANTHER" id="PTHR21666:SF289">
    <property type="entry name" value="L-ALA--D-GLU ENDOPEPTIDASE"/>
    <property type="match status" value="1"/>
</dbReference>
<dbReference type="SUPFAM" id="SSF48371">
    <property type="entry name" value="ARM repeat"/>
    <property type="match status" value="1"/>
</dbReference>
<sequence length="1027" mass="107326">MAAKTGAEIASAYVTLQIAMPGVKNDVRKYLGGVDMSSIGGQMGSRLADGIKKSLKYSAAAVGGVLAAGIGASLVKGFSRLNSIDQATAKLRGLGNSASEVDKIMANALASVKGTAFGLDSAATTAAGAVAAGIKPGKELEGVLKSVANSAAASGSGMDEMGSIYNKVASLGKAQNDSLQQVADRGLPIYQALATQMGVTTDEVFKMASAGKIGFKDFETAMTTAAGTVASEMGNTVSGSWANFMSSLGRIGAGALGGVWSSLAPVLQATTNALGPLETIAASVGEKIGKFLAPAIEWLITSLNNGVDFSMFTPLGLIFEALAPVLPVVSDALQQVAGVIGGALAKVLPALMPPLLQLVEIFAGALGNLLPVLAQLFGVVADAVLTLLKPVLPLVNVLVGALAPIMNALSPIIVILANALTPLIALIADLLTPVIGFLAEALTWVVGIITTAVTNAVPWLGQAFQNVWAVIKPVVDWFGQAFKWLWETILSPVFTAIRLGIAIVGGVIQGVYLTFIKPIVNLIGSGFKWLWANVISPVVNWIKEKWELLGLATQYMWVTYIQPAFQAIGDALNWIWVNVISPVVDWIREKWELLGLGTRMMYEQYIKPAWDAVSAVISNVWNTVKGVIDTMVRVITSDPKKAFEAARDAIGTAWKGIQDLAKKPVKFVVETVINGLIDTINMIPGVNIPKVKLPKGFRVGGYTGDVGVDTAAGIVHGREFVTRAESTSKIMRNHPGVLEHMNRYGEIPGYRKGGLVNPLPAGSYSVSQPWGNAGHNGIDLAAPMGTPVFAAGDGVVGLAGSVNMGGNEVYIQHTNGLGTRYSHLSRFATQAGTPVKAGQRVGYVGSTGMSTGPHLHYMVHAPGGGAGNYGNHVNPAPYMGLFGKDLGDSGGLLDGLIDWAASQVKGAFPEGGMWVDAAAGLAKEAAKTAIDVFMPKIGTDAGTTLYDNGGWLQPGVSLVENKTGRPEHILTDSQWDAIAADRDGSRGPVTVFIGDRQFEGWMDDRADAAVDRGFEDQAAAGRFAAYV</sequence>
<feature type="domain" description="M23ase beta-sheet core" evidence="3">
    <location>
        <begin position="774"/>
        <end position="869"/>
    </location>
</feature>
<dbReference type="Pfam" id="PF01551">
    <property type="entry name" value="Peptidase_M23"/>
    <property type="match status" value="1"/>
</dbReference>
<feature type="transmembrane region" description="Helical" evidence="2">
    <location>
        <begin position="493"/>
        <end position="515"/>
    </location>
</feature>
<evidence type="ECO:0000259" key="3">
    <source>
        <dbReference type="Pfam" id="PF01551"/>
    </source>
</evidence>
<dbReference type="InterPro" id="IPR016047">
    <property type="entry name" value="M23ase_b-sheet_dom"/>
</dbReference>
<name>A0A4Q7U004_9MICO</name>
<dbReference type="AlphaFoldDB" id="A0A4Q7U004"/>
<dbReference type="Gene3D" id="1.25.10.10">
    <property type="entry name" value="Leucine-rich Repeat Variant"/>
    <property type="match status" value="1"/>
</dbReference>
<dbReference type="GO" id="GO:0004222">
    <property type="term" value="F:metalloendopeptidase activity"/>
    <property type="evidence" value="ECO:0007669"/>
    <property type="project" value="TreeGrafter"/>
</dbReference>
<reference evidence="5 6" key="1">
    <citation type="journal article" date="2015" name="Stand. Genomic Sci.">
        <title>Genomic Encyclopedia of Bacterial and Archaeal Type Strains, Phase III: the genomes of soil and plant-associated and newly described type strains.</title>
        <authorList>
            <person name="Whitman W.B."/>
            <person name="Woyke T."/>
            <person name="Klenk H.P."/>
            <person name="Zhou Y."/>
            <person name="Lilburn T.G."/>
            <person name="Beck B.J."/>
            <person name="De Vos P."/>
            <person name="Vandamme P."/>
            <person name="Eisen J.A."/>
            <person name="Garrity G."/>
            <person name="Hugenholtz P."/>
            <person name="Kyrpides N.C."/>
        </authorList>
    </citation>
    <scope>NUCLEOTIDE SEQUENCE [LARGE SCALE GENOMIC DNA]</scope>
    <source>
        <strain evidence="5 6">RF6</strain>
    </source>
</reference>
<dbReference type="PANTHER" id="PTHR21666">
    <property type="entry name" value="PEPTIDASE-RELATED"/>
    <property type="match status" value="1"/>
</dbReference>
<feature type="transmembrane region" description="Helical" evidence="2">
    <location>
        <begin position="394"/>
        <end position="416"/>
    </location>
</feature>
<evidence type="ECO:0000313" key="6">
    <source>
        <dbReference type="Proteomes" id="UP000291832"/>
    </source>
</evidence>
<dbReference type="InterPro" id="IPR011989">
    <property type="entry name" value="ARM-like"/>
</dbReference>
<dbReference type="InterPro" id="IPR016024">
    <property type="entry name" value="ARM-type_fold"/>
</dbReference>
<organism evidence="5 6">
    <name type="scientific">Leucobacter luti</name>
    <dbReference type="NCBI Taxonomy" id="340320"/>
    <lineage>
        <taxon>Bacteria</taxon>
        <taxon>Bacillati</taxon>
        <taxon>Actinomycetota</taxon>
        <taxon>Actinomycetes</taxon>
        <taxon>Micrococcales</taxon>
        <taxon>Microbacteriaceae</taxon>
        <taxon>Leucobacter</taxon>
    </lineage>
</organism>
<dbReference type="InterPro" id="IPR011055">
    <property type="entry name" value="Dup_hybrid_motif"/>
</dbReference>
<evidence type="ECO:0000259" key="4">
    <source>
        <dbReference type="Pfam" id="PF20155"/>
    </source>
</evidence>
<dbReference type="InterPro" id="IPR013491">
    <property type="entry name" value="Tape_meas_N"/>
</dbReference>
<protein>
    <submittedName>
        <fullName evidence="5">Tape measure domain-containing protein</fullName>
    </submittedName>
</protein>